<reference evidence="2 3" key="1">
    <citation type="submission" date="2018-05" db="EMBL/GenBank/DDBJ databases">
        <title>Draft genome of Methanospirillum stamsii Pt1.</title>
        <authorList>
            <person name="Dueholm M.S."/>
            <person name="Nielsen P.H."/>
            <person name="Bakmann L.F."/>
            <person name="Otzen D.E."/>
        </authorList>
    </citation>
    <scope>NUCLEOTIDE SEQUENCE [LARGE SCALE GENOMIC DNA]</scope>
    <source>
        <strain evidence="2 3">Pt1</strain>
    </source>
</reference>
<dbReference type="RefSeq" id="WP_109939149.1">
    <property type="nucleotide sequence ID" value="NZ_CP176366.1"/>
</dbReference>
<gene>
    <name evidence="2" type="ORF">DLD82_00540</name>
</gene>
<sequence>MTQSTKTDLENIWEYIQQTDPEAALIFIHTLEKHISSLEQFPFRCQQIPVKTRQSDC</sequence>
<keyword evidence="1" id="KW-1277">Toxin-antitoxin system</keyword>
<comment type="caution">
    <text evidence="2">The sequence shown here is derived from an EMBL/GenBank/DDBJ whole genome shotgun (WGS) entry which is preliminary data.</text>
</comment>
<dbReference type="EMBL" id="QGMZ01000001">
    <property type="protein sequence ID" value="PWR76330.1"/>
    <property type="molecule type" value="Genomic_DNA"/>
</dbReference>
<dbReference type="Proteomes" id="UP000245934">
    <property type="component" value="Unassembled WGS sequence"/>
</dbReference>
<organism evidence="2 3">
    <name type="scientific">Methanospirillum stamsii</name>
    <dbReference type="NCBI Taxonomy" id="1277351"/>
    <lineage>
        <taxon>Archaea</taxon>
        <taxon>Methanobacteriati</taxon>
        <taxon>Methanobacteriota</taxon>
        <taxon>Stenosarchaea group</taxon>
        <taxon>Methanomicrobia</taxon>
        <taxon>Methanomicrobiales</taxon>
        <taxon>Methanospirillaceae</taxon>
        <taxon>Methanospirillum</taxon>
    </lineage>
</organism>
<accession>A0A2V2NC43</accession>
<dbReference type="InterPro" id="IPR007712">
    <property type="entry name" value="RelE/ParE_toxin"/>
</dbReference>
<name>A0A2V2NC43_9EURY</name>
<evidence type="ECO:0008006" key="4">
    <source>
        <dbReference type="Google" id="ProtNLM"/>
    </source>
</evidence>
<dbReference type="AlphaFoldDB" id="A0A2V2NC43"/>
<evidence type="ECO:0000313" key="3">
    <source>
        <dbReference type="Proteomes" id="UP000245934"/>
    </source>
</evidence>
<protein>
    <recommendedName>
        <fullName evidence="4">Type II toxin-antitoxin system RelE/ParE family toxin</fullName>
    </recommendedName>
</protein>
<dbReference type="GeneID" id="97610328"/>
<evidence type="ECO:0000256" key="1">
    <source>
        <dbReference type="ARBA" id="ARBA00022649"/>
    </source>
</evidence>
<dbReference type="Gene3D" id="3.30.2310.20">
    <property type="entry name" value="RelE-like"/>
    <property type="match status" value="1"/>
</dbReference>
<keyword evidence="3" id="KW-1185">Reference proteome</keyword>
<proteinExistence type="predicted"/>
<dbReference type="InterPro" id="IPR035093">
    <property type="entry name" value="RelE/ParE_toxin_dom_sf"/>
</dbReference>
<evidence type="ECO:0000313" key="2">
    <source>
        <dbReference type="EMBL" id="PWR76330.1"/>
    </source>
</evidence>
<dbReference type="Pfam" id="PF05016">
    <property type="entry name" value="ParE_toxin"/>
    <property type="match status" value="1"/>
</dbReference>